<dbReference type="AlphaFoldDB" id="A0A438ERA1"/>
<organism evidence="2 4">
    <name type="scientific">Vitis vinifera</name>
    <name type="common">Grape</name>
    <dbReference type="NCBI Taxonomy" id="29760"/>
    <lineage>
        <taxon>Eukaryota</taxon>
        <taxon>Viridiplantae</taxon>
        <taxon>Streptophyta</taxon>
        <taxon>Embryophyta</taxon>
        <taxon>Tracheophyta</taxon>
        <taxon>Spermatophyta</taxon>
        <taxon>Magnoliopsida</taxon>
        <taxon>eudicotyledons</taxon>
        <taxon>Gunneridae</taxon>
        <taxon>Pentapetalae</taxon>
        <taxon>rosids</taxon>
        <taxon>Vitales</taxon>
        <taxon>Vitaceae</taxon>
        <taxon>Viteae</taxon>
        <taxon>Vitis</taxon>
    </lineage>
</organism>
<proteinExistence type="predicted"/>
<name>A0A438ERA1_VITVI</name>
<dbReference type="Proteomes" id="UP000288805">
    <property type="component" value="Unassembled WGS sequence"/>
</dbReference>
<dbReference type="EMBL" id="QGNW01001203">
    <property type="protein sequence ID" value="RVW50261.1"/>
    <property type="molecule type" value="Genomic_DNA"/>
</dbReference>
<feature type="region of interest" description="Disordered" evidence="1">
    <location>
        <begin position="1"/>
        <end position="100"/>
    </location>
</feature>
<evidence type="ECO:0000313" key="2">
    <source>
        <dbReference type="EMBL" id="RVW50261.1"/>
    </source>
</evidence>
<accession>A0A438ERA1</accession>
<sequence>MDARLAFHFRHVANQRSPSRPFTETHHKAESLLSSAIGPSSPAPQRRYETRRPPTTLGATTSRLESSVQRPSAKMARTSNPSESSRALEPPADSEVPTDLSPRSIIRRLMLIASPIECNSDYKARPFHSELYFDQKAMRQQLKPRDSYDLLQSPTAIHFTIERRHGVLEAKHIAEALHILCEPEDPSTFRQ</sequence>
<gene>
    <name evidence="3" type="ORF">CK203_012075</name>
    <name evidence="2" type="ORF">CK203_081229</name>
</gene>
<comment type="caution">
    <text evidence="2">The sequence shown here is derived from an EMBL/GenBank/DDBJ whole genome shotgun (WGS) entry which is preliminary data.</text>
</comment>
<feature type="compositionally biased region" description="Polar residues" evidence="1">
    <location>
        <begin position="57"/>
        <end position="70"/>
    </location>
</feature>
<evidence type="ECO:0000313" key="3">
    <source>
        <dbReference type="EMBL" id="RVX14644.1"/>
    </source>
</evidence>
<dbReference type="EMBL" id="QGNW01000020">
    <property type="protein sequence ID" value="RVX14644.1"/>
    <property type="molecule type" value="Genomic_DNA"/>
</dbReference>
<evidence type="ECO:0000256" key="1">
    <source>
        <dbReference type="SAM" id="MobiDB-lite"/>
    </source>
</evidence>
<reference evidence="2 4" key="1">
    <citation type="journal article" date="2018" name="PLoS Genet.">
        <title>Population sequencing reveals clonal diversity and ancestral inbreeding in the grapevine cultivar Chardonnay.</title>
        <authorList>
            <person name="Roach M.J."/>
            <person name="Johnson D.L."/>
            <person name="Bohlmann J."/>
            <person name="van Vuuren H.J."/>
            <person name="Jones S.J."/>
            <person name="Pretorius I.S."/>
            <person name="Schmidt S.A."/>
            <person name="Borneman A.R."/>
        </authorList>
    </citation>
    <scope>NUCLEOTIDE SEQUENCE [LARGE SCALE GENOMIC DNA]</scope>
    <source>
        <strain evidence="4">cv. Chardonnay</strain>
        <strain evidence="2">I10V1</strain>
        <tissue evidence="2">Leaf</tissue>
    </source>
</reference>
<protein>
    <submittedName>
        <fullName evidence="2">Uncharacterized protein</fullName>
    </submittedName>
</protein>
<evidence type="ECO:0000313" key="4">
    <source>
        <dbReference type="Proteomes" id="UP000288805"/>
    </source>
</evidence>